<protein>
    <submittedName>
        <fullName evidence="1">Uncharacterized protein</fullName>
    </submittedName>
</protein>
<evidence type="ECO:0000313" key="1">
    <source>
        <dbReference type="EMBL" id="PAV61017.1"/>
    </source>
</evidence>
<name>A0A2A2JH73_9BILA</name>
<evidence type="ECO:0000313" key="2">
    <source>
        <dbReference type="Proteomes" id="UP000218231"/>
    </source>
</evidence>
<dbReference type="EMBL" id="LIAE01010440">
    <property type="protein sequence ID" value="PAV61017.1"/>
    <property type="molecule type" value="Genomic_DNA"/>
</dbReference>
<keyword evidence="2" id="KW-1185">Reference proteome</keyword>
<comment type="caution">
    <text evidence="1">The sequence shown here is derived from an EMBL/GenBank/DDBJ whole genome shotgun (WGS) entry which is preliminary data.</text>
</comment>
<dbReference type="AlphaFoldDB" id="A0A2A2JH73"/>
<organism evidence="1 2">
    <name type="scientific">Diploscapter pachys</name>
    <dbReference type="NCBI Taxonomy" id="2018661"/>
    <lineage>
        <taxon>Eukaryota</taxon>
        <taxon>Metazoa</taxon>
        <taxon>Ecdysozoa</taxon>
        <taxon>Nematoda</taxon>
        <taxon>Chromadorea</taxon>
        <taxon>Rhabditida</taxon>
        <taxon>Rhabditina</taxon>
        <taxon>Rhabditomorpha</taxon>
        <taxon>Rhabditoidea</taxon>
        <taxon>Rhabditidae</taxon>
        <taxon>Diploscapter</taxon>
    </lineage>
</organism>
<sequence>MLLSRLKLHRELLSQGEAGDYPNYVYTYEDMLSMTRNLSDYYDDSCFKDSPLLLPTNTDDVLKASPFSPEVSSWPVIAISVGRGVSQFAVNEAMVETATPSLYAFLNATDGLWYESSGSDSMQMLCQLEIPEPPTTTIDPNQEWANP</sequence>
<proteinExistence type="predicted"/>
<dbReference type="Proteomes" id="UP000218231">
    <property type="component" value="Unassembled WGS sequence"/>
</dbReference>
<accession>A0A2A2JH73</accession>
<reference evidence="1 2" key="1">
    <citation type="journal article" date="2017" name="Curr. Biol.">
        <title>Genome architecture and evolution of a unichromosomal asexual nematode.</title>
        <authorList>
            <person name="Fradin H."/>
            <person name="Zegar C."/>
            <person name="Gutwein M."/>
            <person name="Lucas J."/>
            <person name="Kovtun M."/>
            <person name="Corcoran D."/>
            <person name="Baugh L.R."/>
            <person name="Kiontke K."/>
            <person name="Gunsalus K."/>
            <person name="Fitch D.H."/>
            <person name="Piano F."/>
        </authorList>
    </citation>
    <scope>NUCLEOTIDE SEQUENCE [LARGE SCALE GENOMIC DNA]</scope>
    <source>
        <strain evidence="1">PF1309</strain>
    </source>
</reference>
<gene>
    <name evidence="1" type="ORF">WR25_04379</name>
</gene>